<evidence type="ECO:0000313" key="2">
    <source>
        <dbReference type="Proteomes" id="UP000662747"/>
    </source>
</evidence>
<evidence type="ECO:0000313" key="1">
    <source>
        <dbReference type="EMBL" id="QSQ21543.1"/>
    </source>
</evidence>
<reference evidence="1 2" key="1">
    <citation type="submission" date="2021-02" db="EMBL/GenBank/DDBJ databases">
        <title>De Novo genome assembly of isolated myxobacteria.</title>
        <authorList>
            <person name="Stevens D.C."/>
        </authorList>
    </citation>
    <scope>NUCLEOTIDE SEQUENCE [LARGE SCALE GENOMIC DNA]</scope>
    <source>
        <strain evidence="2">SCPEA02</strain>
    </source>
</reference>
<dbReference type="Proteomes" id="UP000662747">
    <property type="component" value="Chromosome"/>
</dbReference>
<dbReference type="GO" id="GO:0008168">
    <property type="term" value="F:methyltransferase activity"/>
    <property type="evidence" value="ECO:0007669"/>
    <property type="project" value="UniProtKB-KW"/>
</dbReference>
<organism evidence="1 2">
    <name type="scientific">Pyxidicoccus parkwayensis</name>
    <dbReference type="NCBI Taxonomy" id="2813578"/>
    <lineage>
        <taxon>Bacteria</taxon>
        <taxon>Pseudomonadati</taxon>
        <taxon>Myxococcota</taxon>
        <taxon>Myxococcia</taxon>
        <taxon>Myxococcales</taxon>
        <taxon>Cystobacterineae</taxon>
        <taxon>Myxococcaceae</taxon>
        <taxon>Pyxidicoccus</taxon>
    </lineage>
</organism>
<dbReference type="SUPFAM" id="SSF53335">
    <property type="entry name" value="S-adenosyl-L-methionine-dependent methyltransferases"/>
    <property type="match status" value="1"/>
</dbReference>
<sequence>MAPVKPTHDSQDDFAVSFPRLLVIRVWSMFLELLTRLGDLAVLLLRPRLLLPYLGLWLREALVSPYRLRRSFELTRLLQASRQNFNELMYGETPVHTALWLFHKAGLNRDGHLVDLGAGRGRTLIAARWLGASARGIELLPGHVALASGPLARAGAQLVTGDATQADISDATHVFTNWTALTPETRARLIERLRTCRPGTRVLTVTRPVESKGFTVLSRHRLLFTWGLEDVWIHEYRG</sequence>
<accession>A0ABX7NS64</accession>
<name>A0ABX7NS64_9BACT</name>
<keyword evidence="2" id="KW-1185">Reference proteome</keyword>
<dbReference type="RefSeq" id="WP_206723120.1">
    <property type="nucleotide sequence ID" value="NZ_CP071090.1"/>
</dbReference>
<keyword evidence="1" id="KW-0808">Transferase</keyword>
<keyword evidence="1" id="KW-0489">Methyltransferase</keyword>
<proteinExistence type="predicted"/>
<dbReference type="GO" id="GO:0032259">
    <property type="term" value="P:methylation"/>
    <property type="evidence" value="ECO:0007669"/>
    <property type="project" value="UniProtKB-KW"/>
</dbReference>
<gene>
    <name evidence="1" type="ORF">JY651_41240</name>
</gene>
<protein>
    <submittedName>
        <fullName evidence="1">Class I SAM-dependent methyltransferase</fullName>
    </submittedName>
</protein>
<dbReference type="Gene3D" id="3.40.50.150">
    <property type="entry name" value="Vaccinia Virus protein VP39"/>
    <property type="match status" value="1"/>
</dbReference>
<dbReference type="InterPro" id="IPR029063">
    <property type="entry name" value="SAM-dependent_MTases_sf"/>
</dbReference>
<dbReference type="EMBL" id="CP071090">
    <property type="protein sequence ID" value="QSQ21543.1"/>
    <property type="molecule type" value="Genomic_DNA"/>
</dbReference>